<dbReference type="Proteomes" id="UP000236884">
    <property type="component" value="Chromosome"/>
</dbReference>
<dbReference type="EMBL" id="AP014946">
    <property type="protein sequence ID" value="BAT59507.1"/>
    <property type="molecule type" value="Genomic_DNA"/>
</dbReference>
<dbReference type="KEGG" id="vgo:GJW-30_1_02040"/>
<keyword evidence="2" id="KW-1185">Reference proteome</keyword>
<evidence type="ECO:0000313" key="2">
    <source>
        <dbReference type="Proteomes" id="UP000236884"/>
    </source>
</evidence>
<dbReference type="RefSeq" id="WP_157746729.1">
    <property type="nucleotide sequence ID" value="NZ_AP014946.1"/>
</dbReference>
<gene>
    <name evidence="1" type="ORF">GJW-30_1_02040</name>
</gene>
<organism evidence="1 2">
    <name type="scientific">Variibacter gotjawalensis</name>
    <dbReference type="NCBI Taxonomy" id="1333996"/>
    <lineage>
        <taxon>Bacteria</taxon>
        <taxon>Pseudomonadati</taxon>
        <taxon>Pseudomonadota</taxon>
        <taxon>Alphaproteobacteria</taxon>
        <taxon>Hyphomicrobiales</taxon>
        <taxon>Nitrobacteraceae</taxon>
        <taxon>Variibacter</taxon>
    </lineage>
</organism>
<proteinExistence type="predicted"/>
<dbReference type="AlphaFoldDB" id="A0A0S3PUE2"/>
<reference evidence="1 2" key="1">
    <citation type="submission" date="2015-08" db="EMBL/GenBank/DDBJ databases">
        <title>Investigation of the bacterial diversity of lava forest soil.</title>
        <authorList>
            <person name="Lee J.S."/>
        </authorList>
    </citation>
    <scope>NUCLEOTIDE SEQUENCE [LARGE SCALE GENOMIC DNA]</scope>
    <source>
        <strain evidence="1 2">GJW-30</strain>
    </source>
</reference>
<sequence>MNDVKALRDIASRIEASGESVPDDRLAARMAENARALRTVAGDLESAVETGVIAVRPR</sequence>
<accession>A0A0S3PUE2</accession>
<name>A0A0S3PUE2_9BRAD</name>
<protein>
    <submittedName>
        <fullName evidence="1">Uncharacterized protein</fullName>
    </submittedName>
</protein>
<evidence type="ECO:0000313" key="1">
    <source>
        <dbReference type="EMBL" id="BAT59507.1"/>
    </source>
</evidence>